<protein>
    <submittedName>
        <fullName evidence="1">Uncharacterized protein</fullName>
    </submittedName>
</protein>
<organism evidence="1 2">
    <name type="scientific">Pluteus cervinus</name>
    <dbReference type="NCBI Taxonomy" id="181527"/>
    <lineage>
        <taxon>Eukaryota</taxon>
        <taxon>Fungi</taxon>
        <taxon>Dikarya</taxon>
        <taxon>Basidiomycota</taxon>
        <taxon>Agaricomycotina</taxon>
        <taxon>Agaricomycetes</taxon>
        <taxon>Agaricomycetidae</taxon>
        <taxon>Agaricales</taxon>
        <taxon>Pluteineae</taxon>
        <taxon>Pluteaceae</taxon>
        <taxon>Pluteus</taxon>
    </lineage>
</organism>
<evidence type="ECO:0000313" key="1">
    <source>
        <dbReference type="EMBL" id="TFK65339.1"/>
    </source>
</evidence>
<accession>A0ACD3AIZ5</accession>
<proteinExistence type="predicted"/>
<reference evidence="1 2" key="1">
    <citation type="journal article" date="2019" name="Nat. Ecol. Evol.">
        <title>Megaphylogeny resolves global patterns of mushroom evolution.</title>
        <authorList>
            <person name="Varga T."/>
            <person name="Krizsan K."/>
            <person name="Foldi C."/>
            <person name="Dima B."/>
            <person name="Sanchez-Garcia M."/>
            <person name="Sanchez-Ramirez S."/>
            <person name="Szollosi G.J."/>
            <person name="Szarkandi J.G."/>
            <person name="Papp V."/>
            <person name="Albert L."/>
            <person name="Andreopoulos W."/>
            <person name="Angelini C."/>
            <person name="Antonin V."/>
            <person name="Barry K.W."/>
            <person name="Bougher N.L."/>
            <person name="Buchanan P."/>
            <person name="Buyck B."/>
            <person name="Bense V."/>
            <person name="Catcheside P."/>
            <person name="Chovatia M."/>
            <person name="Cooper J."/>
            <person name="Damon W."/>
            <person name="Desjardin D."/>
            <person name="Finy P."/>
            <person name="Geml J."/>
            <person name="Haridas S."/>
            <person name="Hughes K."/>
            <person name="Justo A."/>
            <person name="Karasinski D."/>
            <person name="Kautmanova I."/>
            <person name="Kiss B."/>
            <person name="Kocsube S."/>
            <person name="Kotiranta H."/>
            <person name="LaButti K.M."/>
            <person name="Lechner B.E."/>
            <person name="Liimatainen K."/>
            <person name="Lipzen A."/>
            <person name="Lukacs Z."/>
            <person name="Mihaltcheva S."/>
            <person name="Morgado L.N."/>
            <person name="Niskanen T."/>
            <person name="Noordeloos M.E."/>
            <person name="Ohm R.A."/>
            <person name="Ortiz-Santana B."/>
            <person name="Ovrebo C."/>
            <person name="Racz N."/>
            <person name="Riley R."/>
            <person name="Savchenko A."/>
            <person name="Shiryaev A."/>
            <person name="Soop K."/>
            <person name="Spirin V."/>
            <person name="Szebenyi C."/>
            <person name="Tomsovsky M."/>
            <person name="Tulloss R.E."/>
            <person name="Uehling J."/>
            <person name="Grigoriev I.V."/>
            <person name="Vagvolgyi C."/>
            <person name="Papp T."/>
            <person name="Martin F.M."/>
            <person name="Miettinen O."/>
            <person name="Hibbett D.S."/>
            <person name="Nagy L.G."/>
        </authorList>
    </citation>
    <scope>NUCLEOTIDE SEQUENCE [LARGE SCALE GENOMIC DNA]</scope>
    <source>
        <strain evidence="1 2">NL-1719</strain>
    </source>
</reference>
<name>A0ACD3AIZ5_9AGAR</name>
<dbReference type="EMBL" id="ML208440">
    <property type="protein sequence ID" value="TFK65339.1"/>
    <property type="molecule type" value="Genomic_DNA"/>
</dbReference>
<dbReference type="Proteomes" id="UP000308600">
    <property type="component" value="Unassembled WGS sequence"/>
</dbReference>
<sequence>MHLLTRSVCTRCRYSVFSTLPQELWLQQVPRRHHSSSSGLPNFDDIFARLESSSRDGERRDSQPRSHDQRRRSPLPSKTNPHSRSPFLRPTQGELPFSSPRNRQGRSSDGFTPRSPPPNRRIYQAPKIDPRNAIEFFQSDVQRWASLPRVRQRLQDFGIPKHNIPALLTAFRKAVQSGQLSTPATVEKYHIDRFAQATPQTIASQIDVIYNTVFYQWAADPQNEARLTGLVRDPSVVEGIQRLAQAADRSHPAEEYPKARRMHRKVIMHVGPTNSGKTHHALRALAASKSGVYAGPLRLLAHEIWERLNLGEIIPLGVEEKPITPHTSKSIAPRGNPLYAQQCNMVTGEEQKIVSQDAPLLSCTVEMLMLGKMYDVAVVDEIQMIADDQRGYAWTSAVLGLCAEEVHLCGEETAVPIVEALLKDTGDELIVNRYERLTPLLVEKQSLAGDLSNVKPGDCIVTFSRSNIFGIKRQVEEKTGMRCAVVYGKLPPEIRSEQAALFNDPNSGYDVLIGSDAIGMGLNLKIRRIIFETVRKFDGGLDVPLSVSQVKQIAGRAGRYGLNGSSDPAGYVTTLYPNDLSFVKATIASQVSPLRQALLGYNTNTVTRIAGALPPESSLQTIHQAHTYASTLDPAYKYSDCRHQGSKNGIIAGIEEICKFVDQKGGNLPMRDRLQLLNAPVAWRVPTAIQVISDFVLQYNRKVHVSLMSGLGKTTLLNKLEFIEDKMKIEKAAVHDDVKSNTRSRKMKAVLSQVTSTDLWELEVLHGLIVFYLWMSFRNPVAYSDYEVVTSLKERTEVALEWSLKEIGYKGLKKEVGKNQQKMELMPMMGMEEEEARIGSTNRTVAKRKGSIEYVSGRSKGMWSANSPALLNRDQVDVESKRRVASAGLGGS</sequence>
<evidence type="ECO:0000313" key="2">
    <source>
        <dbReference type="Proteomes" id="UP000308600"/>
    </source>
</evidence>
<gene>
    <name evidence="1" type="ORF">BDN72DRAFT_773495</name>
</gene>
<keyword evidence="2" id="KW-1185">Reference proteome</keyword>